<name>A0A811RGY3_9POAL</name>
<feature type="domain" description="Protein kinase" evidence="15">
    <location>
        <begin position="356"/>
        <end position="652"/>
    </location>
</feature>
<dbReference type="PROSITE" id="PS50011">
    <property type="entry name" value="PROTEIN_KINASE_DOM"/>
    <property type="match status" value="1"/>
</dbReference>
<dbReference type="EMBL" id="CAJGYO010000015">
    <property type="protein sequence ID" value="CAD6269594.1"/>
    <property type="molecule type" value="Genomic_DNA"/>
</dbReference>
<evidence type="ECO:0000256" key="14">
    <source>
        <dbReference type="SAM" id="SignalP"/>
    </source>
</evidence>
<accession>A0A811RGY3</accession>
<dbReference type="GO" id="GO:0005886">
    <property type="term" value="C:plasma membrane"/>
    <property type="evidence" value="ECO:0007669"/>
    <property type="project" value="UniProtKB-ARBA"/>
</dbReference>
<evidence type="ECO:0000256" key="2">
    <source>
        <dbReference type="ARBA" id="ARBA00022527"/>
    </source>
</evidence>
<keyword evidence="10 13" id="KW-0472">Membrane</keyword>
<evidence type="ECO:0000256" key="3">
    <source>
        <dbReference type="ARBA" id="ARBA00022679"/>
    </source>
</evidence>
<evidence type="ECO:0000256" key="8">
    <source>
        <dbReference type="ARBA" id="ARBA00022840"/>
    </source>
</evidence>
<dbReference type="InterPro" id="IPR011009">
    <property type="entry name" value="Kinase-like_dom_sf"/>
</dbReference>
<evidence type="ECO:0000256" key="11">
    <source>
        <dbReference type="ARBA" id="ARBA00023180"/>
    </source>
</evidence>
<evidence type="ECO:0000313" key="17">
    <source>
        <dbReference type="Proteomes" id="UP000604825"/>
    </source>
</evidence>
<evidence type="ECO:0000313" key="16">
    <source>
        <dbReference type="EMBL" id="CAD6269594.1"/>
    </source>
</evidence>
<comment type="subcellular location">
    <subcellularLocation>
        <location evidence="1">Membrane</location>
        <topology evidence="1">Single-pass membrane protein</topology>
    </subcellularLocation>
</comment>
<keyword evidence="17" id="KW-1185">Reference proteome</keyword>
<dbReference type="InterPro" id="IPR008271">
    <property type="entry name" value="Ser/Thr_kinase_AS"/>
</dbReference>
<dbReference type="PANTHER" id="PTHR46008">
    <property type="entry name" value="LEAF RUST 10 DISEASE-RESISTANCE LOCUS RECEPTOR-LIKE PROTEIN KINASE-LIKE 1.4"/>
    <property type="match status" value="1"/>
</dbReference>
<evidence type="ECO:0000256" key="5">
    <source>
        <dbReference type="ARBA" id="ARBA00022729"/>
    </source>
</evidence>
<organism evidence="16 17">
    <name type="scientific">Miscanthus lutarioriparius</name>
    <dbReference type="NCBI Taxonomy" id="422564"/>
    <lineage>
        <taxon>Eukaryota</taxon>
        <taxon>Viridiplantae</taxon>
        <taxon>Streptophyta</taxon>
        <taxon>Embryophyta</taxon>
        <taxon>Tracheophyta</taxon>
        <taxon>Spermatophyta</taxon>
        <taxon>Magnoliopsida</taxon>
        <taxon>Liliopsida</taxon>
        <taxon>Poales</taxon>
        <taxon>Poaceae</taxon>
        <taxon>PACMAD clade</taxon>
        <taxon>Panicoideae</taxon>
        <taxon>Andropogonodae</taxon>
        <taxon>Andropogoneae</taxon>
        <taxon>Saccharinae</taxon>
        <taxon>Miscanthus</taxon>
    </lineage>
</organism>
<feature type="chain" id="PRO_5032927704" description="Protein kinase domain-containing protein" evidence="14">
    <location>
        <begin position="18"/>
        <end position="723"/>
    </location>
</feature>
<evidence type="ECO:0000256" key="6">
    <source>
        <dbReference type="ARBA" id="ARBA00022741"/>
    </source>
</evidence>
<feature type="transmembrane region" description="Helical" evidence="13">
    <location>
        <begin position="288"/>
        <end position="309"/>
    </location>
</feature>
<dbReference type="GO" id="GO:0005524">
    <property type="term" value="F:ATP binding"/>
    <property type="evidence" value="ECO:0007669"/>
    <property type="project" value="UniProtKB-UniRule"/>
</dbReference>
<dbReference type="Gene3D" id="3.30.200.20">
    <property type="entry name" value="Phosphorylase Kinase, domain 1"/>
    <property type="match status" value="1"/>
</dbReference>
<feature type="binding site" evidence="12">
    <location>
        <position position="391"/>
    </location>
    <ligand>
        <name>ATP</name>
        <dbReference type="ChEBI" id="CHEBI:30616"/>
    </ligand>
</feature>
<dbReference type="AlphaFoldDB" id="A0A811RGY3"/>
<proteinExistence type="predicted"/>
<evidence type="ECO:0000256" key="7">
    <source>
        <dbReference type="ARBA" id="ARBA00022777"/>
    </source>
</evidence>
<dbReference type="SMART" id="SM00220">
    <property type="entry name" value="S_TKc"/>
    <property type="match status" value="1"/>
</dbReference>
<dbReference type="Gene3D" id="1.10.510.10">
    <property type="entry name" value="Transferase(Phosphotransferase) domain 1"/>
    <property type="match status" value="1"/>
</dbReference>
<dbReference type="FunFam" id="1.10.510.10:FF:000161">
    <property type="entry name" value="Wall-associated receptor kinase-like 20"/>
    <property type="match status" value="1"/>
</dbReference>
<keyword evidence="11" id="KW-0325">Glycoprotein</keyword>
<feature type="signal peptide" evidence="14">
    <location>
        <begin position="1"/>
        <end position="17"/>
    </location>
</feature>
<sequence>MRRLLLLLLSLSYETSSSSSAAASSGSCSDRRCGSTSVPYPFGFSGDCPILLDCNASASTPLLPHSPAAASPYTILSFNATASTFLVSLPPSCSRTVSEARAALNGSVYGVTNHTGLFLSGGCHSHRAAGANCSVSADIMTTLLRTAGCGGNDTAWTCVAEAELPAANSSSAANAPAARARGQQSHRFLEWKRVDDAGCEHALTATVYGEATEGVPALEFSVVELGWWLNGKCAAAAGNCAQNATCHDVETPSGSWGHLCRCPDGMSGDGYPAGDGCYYVAGSSKKKVFLIAAGVLAGVAAAAGALLLWRLQCRRRKAGWSASERLAAMRLLSEAATSSGVPVYSYAEIARATNSFSHTHRLGTGAYGTVYVGKLPGSSSSSAPAALVAIKRLRCRLHHHDDDAAAEAALLLNEIKLISSVSHPNLVRLLGCCLDRGEQVLVYEYVPNGTLSQHLLASGGRTSRLTWRARLGVAAETAAAIAYLHGMRPPIFHRDVKSSNILLDGALRPKLADFGLSRAVDRLEAARSHVSTAPQGTPGYVDPEYHQNFHLSDKSDVYSFGVVLLELITAMKVVDFDRPAAEVNLASLALDRIGKGRVGEIVDPALLGDGDVEDWVMGSVRLVSELAFRCLAFQKDVRPSMSEVAAELHRIRFAAPVPDDCDSEEPVSRVRPVNKMDIQIDVSLDGPDAVAEKAAASPVSVQEVWVSDRSSPSTNGSIPRFAA</sequence>
<dbReference type="Proteomes" id="UP000604825">
    <property type="component" value="Unassembled WGS sequence"/>
</dbReference>
<evidence type="ECO:0000256" key="9">
    <source>
        <dbReference type="ARBA" id="ARBA00022989"/>
    </source>
</evidence>
<dbReference type="GO" id="GO:0004674">
    <property type="term" value="F:protein serine/threonine kinase activity"/>
    <property type="evidence" value="ECO:0007669"/>
    <property type="project" value="UniProtKB-KW"/>
</dbReference>
<keyword evidence="6 12" id="KW-0547">Nucleotide-binding</keyword>
<keyword evidence="3" id="KW-0808">Transferase</keyword>
<comment type="caution">
    <text evidence="16">The sequence shown here is derived from an EMBL/GenBank/DDBJ whole genome shotgun (WGS) entry which is preliminary data.</text>
</comment>
<dbReference type="InterPro" id="IPR000719">
    <property type="entry name" value="Prot_kinase_dom"/>
</dbReference>
<reference evidence="16" key="1">
    <citation type="submission" date="2020-10" db="EMBL/GenBank/DDBJ databases">
        <authorList>
            <person name="Han B."/>
            <person name="Lu T."/>
            <person name="Zhao Q."/>
            <person name="Huang X."/>
            <person name="Zhao Y."/>
        </authorList>
    </citation>
    <scope>NUCLEOTIDE SEQUENCE</scope>
</reference>
<evidence type="ECO:0000256" key="13">
    <source>
        <dbReference type="SAM" id="Phobius"/>
    </source>
</evidence>
<keyword evidence="2" id="KW-0723">Serine/threonine-protein kinase</keyword>
<dbReference type="Pfam" id="PF07714">
    <property type="entry name" value="PK_Tyr_Ser-Thr"/>
    <property type="match status" value="1"/>
</dbReference>
<evidence type="ECO:0000256" key="4">
    <source>
        <dbReference type="ARBA" id="ARBA00022692"/>
    </source>
</evidence>
<dbReference type="PROSITE" id="PS00107">
    <property type="entry name" value="PROTEIN_KINASE_ATP"/>
    <property type="match status" value="1"/>
</dbReference>
<dbReference type="PANTHER" id="PTHR46008:SF62">
    <property type="entry name" value="PROTEIN KINASE DOMAIN-CONTAINING PROTEIN"/>
    <property type="match status" value="1"/>
</dbReference>
<dbReference type="PROSITE" id="PS00108">
    <property type="entry name" value="PROTEIN_KINASE_ST"/>
    <property type="match status" value="1"/>
</dbReference>
<evidence type="ECO:0000256" key="1">
    <source>
        <dbReference type="ARBA" id="ARBA00004167"/>
    </source>
</evidence>
<dbReference type="InterPro" id="IPR001245">
    <property type="entry name" value="Ser-Thr/Tyr_kinase_cat_dom"/>
</dbReference>
<keyword evidence="8 12" id="KW-0067">ATP-binding</keyword>
<dbReference type="InterPro" id="IPR017441">
    <property type="entry name" value="Protein_kinase_ATP_BS"/>
</dbReference>
<evidence type="ECO:0000259" key="15">
    <source>
        <dbReference type="PROSITE" id="PS50011"/>
    </source>
</evidence>
<dbReference type="SUPFAM" id="SSF56112">
    <property type="entry name" value="Protein kinase-like (PK-like)"/>
    <property type="match status" value="1"/>
</dbReference>
<evidence type="ECO:0000256" key="10">
    <source>
        <dbReference type="ARBA" id="ARBA00023136"/>
    </source>
</evidence>
<protein>
    <recommendedName>
        <fullName evidence="15">Protein kinase domain-containing protein</fullName>
    </recommendedName>
</protein>
<gene>
    <name evidence="16" type="ORF">NCGR_LOCUS52898</name>
</gene>
<keyword evidence="4 13" id="KW-0812">Transmembrane</keyword>
<keyword evidence="9 13" id="KW-1133">Transmembrane helix</keyword>
<keyword evidence="5 14" id="KW-0732">Signal</keyword>
<dbReference type="OrthoDB" id="4062651at2759"/>
<evidence type="ECO:0000256" key="12">
    <source>
        <dbReference type="PROSITE-ProRule" id="PRU10141"/>
    </source>
</evidence>
<dbReference type="PROSITE" id="PS51257">
    <property type="entry name" value="PROKAR_LIPOPROTEIN"/>
    <property type="match status" value="1"/>
</dbReference>
<keyword evidence="7" id="KW-0418">Kinase</keyword>